<evidence type="ECO:0000259" key="3">
    <source>
        <dbReference type="Pfam" id="PF25792"/>
    </source>
</evidence>
<dbReference type="InterPro" id="IPR058037">
    <property type="entry name" value="BREX_BrxC_helical"/>
</dbReference>
<proteinExistence type="predicted"/>
<organism evidence="5 6">
    <name type="scientific">Vagococcus elongatus</name>
    <dbReference type="NCBI Taxonomy" id="180344"/>
    <lineage>
        <taxon>Bacteria</taxon>
        <taxon>Bacillati</taxon>
        <taxon>Bacillota</taxon>
        <taxon>Bacilli</taxon>
        <taxon>Lactobacillales</taxon>
        <taxon>Enterococcaceae</taxon>
        <taxon>Vagococcus</taxon>
    </lineage>
</organism>
<evidence type="ECO:0000259" key="4">
    <source>
        <dbReference type="Pfam" id="PF25796"/>
    </source>
</evidence>
<evidence type="ECO:0000313" key="6">
    <source>
        <dbReference type="Proteomes" id="UP000287605"/>
    </source>
</evidence>
<keyword evidence="6" id="KW-1185">Reference proteome</keyword>
<evidence type="ECO:0000256" key="1">
    <source>
        <dbReference type="SAM" id="MobiDB-lite"/>
    </source>
</evidence>
<feature type="compositionally biased region" description="Basic and acidic residues" evidence="1">
    <location>
        <begin position="1119"/>
        <end position="1128"/>
    </location>
</feature>
<dbReference type="Pfam" id="PF25791">
    <property type="entry name" value="WHD_BREX_BrxC"/>
    <property type="match status" value="1"/>
</dbReference>
<dbReference type="AlphaFoldDB" id="A0A430AT99"/>
<evidence type="ECO:0000313" key="5">
    <source>
        <dbReference type="EMBL" id="RSU11294.1"/>
    </source>
</evidence>
<dbReference type="InterPro" id="IPR058036">
    <property type="entry name" value="BREX_BrxC_4th"/>
</dbReference>
<protein>
    <submittedName>
        <fullName evidence="5">ATPase</fullName>
    </submittedName>
</protein>
<evidence type="ECO:0000259" key="2">
    <source>
        <dbReference type="Pfam" id="PF25791"/>
    </source>
</evidence>
<dbReference type="InterPro" id="IPR058038">
    <property type="entry name" value="BREX_BrxC_wHTH"/>
</dbReference>
<dbReference type="RefSeq" id="WP_126809277.1">
    <property type="nucleotide sequence ID" value="NZ_NGKA01000011.1"/>
</dbReference>
<dbReference type="Pfam" id="PF25792">
    <property type="entry name" value="BREX_BrxC_helical"/>
    <property type="match status" value="1"/>
</dbReference>
<dbReference type="InterPro" id="IPR027417">
    <property type="entry name" value="P-loop_NTPase"/>
</dbReference>
<feature type="domain" description="Probable ATP-binding protein BrxC winged helix-turn-helix" evidence="2">
    <location>
        <begin position="734"/>
        <end position="857"/>
    </location>
</feature>
<accession>A0A430AT99</accession>
<feature type="region of interest" description="Disordered" evidence="1">
    <location>
        <begin position="1119"/>
        <end position="1153"/>
    </location>
</feature>
<dbReference type="InterPro" id="IPR047679">
    <property type="entry name" value="BREX_BrxC"/>
</dbReference>
<dbReference type="Proteomes" id="UP000287605">
    <property type="component" value="Unassembled WGS sequence"/>
</dbReference>
<dbReference type="SUPFAM" id="SSF52540">
    <property type="entry name" value="P-loop containing nucleoside triphosphate hydrolases"/>
    <property type="match status" value="1"/>
</dbReference>
<feature type="domain" description="Probable ATP-binding protein BrxC 4th six-stranded beta-sheet" evidence="4">
    <location>
        <begin position="560"/>
        <end position="727"/>
    </location>
</feature>
<dbReference type="OrthoDB" id="3201900at2"/>
<name>A0A430AT99_9ENTE</name>
<reference evidence="5 6" key="1">
    <citation type="submission" date="2017-05" db="EMBL/GenBank/DDBJ databases">
        <title>Vagococcus spp. assemblies.</title>
        <authorList>
            <person name="Gulvik C.A."/>
        </authorList>
    </citation>
    <scope>NUCLEOTIDE SEQUENCE [LARGE SCALE GENOMIC DNA]</scope>
    <source>
        <strain evidence="5 6">CCUG 51432</strain>
    </source>
</reference>
<feature type="domain" description="Probable ATP-binding protein BrxC alpha-helical" evidence="3">
    <location>
        <begin position="863"/>
        <end position="978"/>
    </location>
</feature>
<dbReference type="EMBL" id="NGKA01000011">
    <property type="protein sequence ID" value="RSU11294.1"/>
    <property type="molecule type" value="Genomic_DNA"/>
</dbReference>
<gene>
    <name evidence="5" type="ORF">CBF29_08285</name>
</gene>
<dbReference type="NCBIfam" id="NF033441">
    <property type="entry name" value="BREX_BrxC"/>
    <property type="match status" value="1"/>
</dbReference>
<feature type="compositionally biased region" description="Basic and acidic residues" evidence="1">
    <location>
        <begin position="1135"/>
        <end position="1151"/>
    </location>
</feature>
<comment type="caution">
    <text evidence="5">The sequence shown here is derived from an EMBL/GenBank/DDBJ whole genome shotgun (WGS) entry which is preliminary data.</text>
</comment>
<sequence>MKIQDMFYDDINREIKGVIQVDQDAENIIEQELTEYVITRELKKHFISFFNYYSESYDRQTSDIGVWISGFFGSGKSHFLKILSYILENKEVNKVKTVERFREKFEDDLATFMMIDKSTKASTDTILFNIDIEGSMIKNKTAVLRVFAKMFYRHLGFYGDNLKVAKLEQYIERKGKTEEFRQVFEEKNGESWLNSRDVFDFCEDEVIESLVEVLGMSEISARNWFDSSEEVDISIGQLVSEMKDYVEKKPDDYRLLFMIDEVGQYVGADTDMLLNLQSLVEKIGSECMGKVWVMCTGQEALDEIIRTRADEFSRIQSRFKTRLTLSSTAADEVIQKRILKKKDKARVHLEEVYNQEKNVMDNLFKFKGALGDIRGFEGSNEFSINFPFVPYQFILMQKVFSQIRKYGNVGKHLSGGERSMLSGFQEAAQRVQKKDEYAIIPFWMFYDTVHTFLDSSIRRVVERAERAASDDKGLELYDVDVLKLLYMVRYVNDEIPASIDNIVIMMAEDIRVDKIEQKNKIQKSLDRLIRQNYIARTGETYNFLTDEEQDVEREIKDEYIEPSEITRKISEMIFAEIYTTKKYRYEKKYDFDFDKKVDGINYGNPLGEMELEILTIATNVIDKQELRLMTSSKNKVIVVLDDTEYYNFIENAMRIDKYARKKNIPQLPKSMQDIIRNKQDDAERFKEDALDELKEAFKEAKFYIDGNRTTIKAGTPQNKIDEALEYLVSNLYNKLGLITKNATSDEDIYMILDGREDDGVMAGLESNRRAAAEVETYLIAQNEQHLPTSMADVQKRFTSIPYHWREIDIAAVVARLIYEQKATIKYGGETIRASDERLPELLRKRSETGKTKIQKREMISIQKMKEARDFLRHFFDIMDIPEDDDGLVDFIIRKFEELKEHYSKLEEKYEGKNYPDKKKILEAKDLLLALLDARKDNIGFVNKLIDMGDKLEDMQEDMEAVEDFFKVQVSIFDEATNLESLLRFDLDYLQDEKEINDALNKIRLIVNINPKKEDFDYGDIPKLNGYMERVKEGHNKLLDNKRQEIFEIVRQCMEEIHKGDKYDTYIGNIIKETDDFYTQKKKEISETLSLRILDGFIPSLWAEKDKAVKDIISIEKSNNVEEKSQKDQDGEEERADSNYVKENDGESEPEKKKHIKKFYRQAIFPARILENEGEIKEYVKTIERNLMTLLGDCDGIEIN</sequence>
<dbReference type="Pfam" id="PF25796">
    <property type="entry name" value="BREX_BrxC_4th"/>
    <property type="match status" value="1"/>
</dbReference>